<gene>
    <name evidence="2" type="ORF">UFOPK3992_01540</name>
</gene>
<dbReference type="PANTHER" id="PTHR34704">
    <property type="entry name" value="ATPASE"/>
    <property type="match status" value="1"/>
</dbReference>
<dbReference type="InterPro" id="IPR004256">
    <property type="entry name" value="DUF234"/>
</dbReference>
<name>A0A6J7QTU0_9ZZZZ</name>
<feature type="domain" description="DUF234" evidence="1">
    <location>
        <begin position="321"/>
        <end position="416"/>
    </location>
</feature>
<dbReference type="PANTHER" id="PTHR34704:SF1">
    <property type="entry name" value="ATPASE"/>
    <property type="match status" value="1"/>
</dbReference>
<accession>A0A6J7QTU0</accession>
<reference evidence="2" key="1">
    <citation type="submission" date="2020-05" db="EMBL/GenBank/DDBJ databases">
        <authorList>
            <person name="Chiriac C."/>
            <person name="Salcher M."/>
            <person name="Ghai R."/>
            <person name="Kavagutti S V."/>
        </authorList>
    </citation>
    <scope>NUCLEOTIDE SEQUENCE</scope>
</reference>
<dbReference type="Pfam" id="PF03008">
    <property type="entry name" value="DUF234"/>
    <property type="match status" value="1"/>
</dbReference>
<dbReference type="InterPro" id="IPR027417">
    <property type="entry name" value="P-loop_NTPase"/>
</dbReference>
<protein>
    <submittedName>
        <fullName evidence="2">Unannotated protein</fullName>
    </submittedName>
</protein>
<evidence type="ECO:0000313" key="2">
    <source>
        <dbReference type="EMBL" id="CAB5017832.1"/>
    </source>
</evidence>
<sequence>MFIGRTHQLNRLDELLRNVQTKDDSTPGRALLIRGRRRVGKSRLVEEFLVRANVPYVFYAATGRPVADELALFAQEVAASNLPGASDFRDVALSTWDSAFRLLANAVPQSGPSVVVFDELPYLVARDPGFEASLQTTFDRLLSKRRLLLIGIGSDLAMMELLNDYGRPFHQRASEMVVPALSPFEVATMLRMDAPDALDAYLVSGGLPLILDEWPTGASVWEYLREALQNPTSALLISAERALASEFPTEAQARRVLSTIGGDGERTFTGISQRAGINGAALSRSTEILSGKRLVAAGRPLSTRASRETRYRVNDPYLRFWLTFVEPQMQRIERGGGREVLARVERSWESWRGRVIEPVVHEGLERMAIRCGPHGETGVVGSYWTRTNNPEIDVVIADTSPVAASIYAVGSIKWRSGSPFDNRDLSDLITHRGQLPGASVDTPLIVVPRSGCTVPAGPRLRIIEPDELVAAWA</sequence>
<evidence type="ECO:0000259" key="1">
    <source>
        <dbReference type="Pfam" id="PF03008"/>
    </source>
</evidence>
<dbReference type="EMBL" id="CAFBOZ010000248">
    <property type="protein sequence ID" value="CAB5017832.1"/>
    <property type="molecule type" value="Genomic_DNA"/>
</dbReference>
<organism evidence="2">
    <name type="scientific">freshwater metagenome</name>
    <dbReference type="NCBI Taxonomy" id="449393"/>
    <lineage>
        <taxon>unclassified sequences</taxon>
        <taxon>metagenomes</taxon>
        <taxon>ecological metagenomes</taxon>
    </lineage>
</organism>
<dbReference type="AlphaFoldDB" id="A0A6J7QTU0"/>
<proteinExistence type="predicted"/>
<dbReference type="Gene3D" id="3.40.50.300">
    <property type="entry name" value="P-loop containing nucleotide triphosphate hydrolases"/>
    <property type="match status" value="1"/>
</dbReference>
<dbReference type="SUPFAM" id="SSF52540">
    <property type="entry name" value="P-loop containing nucleoside triphosphate hydrolases"/>
    <property type="match status" value="1"/>
</dbReference>